<feature type="binding site" evidence="10 11">
    <location>
        <position position="47"/>
    </location>
    <ligand>
        <name>[4Fe-4S] cluster</name>
        <dbReference type="ChEBI" id="CHEBI:49883"/>
        <label>1</label>
    </ligand>
</feature>
<evidence type="ECO:0000256" key="10">
    <source>
        <dbReference type="HAMAP-Rule" id="MF_00463"/>
    </source>
</evidence>
<evidence type="ECO:0000256" key="6">
    <source>
        <dbReference type="ARBA" id="ARBA00022982"/>
    </source>
</evidence>
<feature type="domain" description="4Fe-4S" evidence="14">
    <location>
        <begin position="30"/>
        <end position="89"/>
    </location>
</feature>
<evidence type="ECO:0000256" key="3">
    <source>
        <dbReference type="ARBA" id="ARBA00022723"/>
    </source>
</evidence>
<dbReference type="NCBIfam" id="TIGR01944">
    <property type="entry name" value="rnfB"/>
    <property type="match status" value="1"/>
</dbReference>
<keyword evidence="8 10" id="KW-0411">Iron-sulfur</keyword>
<dbReference type="GO" id="GO:0051539">
    <property type="term" value="F:4 iron, 4 sulfur cluster binding"/>
    <property type="evidence" value="ECO:0007669"/>
    <property type="project" value="UniProtKB-UniRule"/>
</dbReference>
<accession>A0A4Z0M6Q0</accession>
<keyword evidence="5 10" id="KW-1278">Translocase</keyword>
<reference evidence="15 16" key="1">
    <citation type="submission" date="2019-04" db="EMBL/GenBank/DDBJ databases">
        <title>Taxonomy of novel Haliea sp. from mangrove soil of West Coast of India.</title>
        <authorList>
            <person name="Verma A."/>
            <person name="Kumar P."/>
            <person name="Krishnamurthi S."/>
        </authorList>
    </citation>
    <scope>NUCLEOTIDE SEQUENCE [LARGE SCALE GENOMIC DNA]</scope>
    <source>
        <strain evidence="15 16">SAOS-164</strain>
    </source>
</reference>
<keyword evidence="10" id="KW-0997">Cell inner membrane</keyword>
<keyword evidence="6 10" id="KW-0249">Electron transport</keyword>
<feature type="binding site" evidence="10 11">
    <location>
        <position position="140"/>
    </location>
    <ligand>
        <name>[4Fe-4S] cluster</name>
        <dbReference type="ChEBI" id="CHEBI:49883"/>
        <label>3</label>
    </ligand>
</feature>
<feature type="binding site" evidence="10 11">
    <location>
        <position position="113"/>
    </location>
    <ligand>
        <name>[4Fe-4S] cluster</name>
        <dbReference type="ChEBI" id="CHEBI:49883"/>
        <label>2</label>
    </ligand>
</feature>
<feature type="binding site" evidence="10 11">
    <location>
        <position position="146"/>
    </location>
    <ligand>
        <name>[4Fe-4S] cluster</name>
        <dbReference type="ChEBI" id="CHEBI:49883"/>
        <label>3</label>
    </ligand>
</feature>
<evidence type="ECO:0000256" key="7">
    <source>
        <dbReference type="ARBA" id="ARBA00023004"/>
    </source>
</evidence>
<feature type="binding site" evidence="10 11">
    <location>
        <position position="50"/>
    </location>
    <ligand>
        <name>[4Fe-4S] cluster</name>
        <dbReference type="ChEBI" id="CHEBI:49883"/>
        <label>1</label>
    </ligand>
</feature>
<feature type="binding site" evidence="10 11">
    <location>
        <position position="55"/>
    </location>
    <ligand>
        <name>[4Fe-4S] cluster</name>
        <dbReference type="ChEBI" id="CHEBI:49883"/>
        <label>1</label>
    </ligand>
</feature>
<dbReference type="PROSITE" id="PS51379">
    <property type="entry name" value="4FE4S_FER_2"/>
    <property type="match status" value="2"/>
</dbReference>
<comment type="caution">
    <text evidence="10">Lacks conserved residue(s) required for the propagation of feature annotation.</text>
</comment>
<comment type="caution">
    <text evidence="15">The sequence shown here is derived from an EMBL/GenBank/DDBJ whole genome shotgun (WGS) entry which is preliminary data.</text>
</comment>
<dbReference type="InterPro" id="IPR050157">
    <property type="entry name" value="PSI_iron-sulfur_center"/>
</dbReference>
<feature type="domain" description="4Fe-4S ferredoxin-type" evidence="13">
    <location>
        <begin position="101"/>
        <end position="130"/>
    </location>
</feature>
<feature type="domain" description="4Fe-4S ferredoxin-type" evidence="13">
    <location>
        <begin position="131"/>
        <end position="160"/>
    </location>
</feature>
<evidence type="ECO:0000256" key="4">
    <source>
        <dbReference type="ARBA" id="ARBA00022737"/>
    </source>
</evidence>
<keyword evidence="9 10" id="KW-0472">Membrane</keyword>
<protein>
    <recommendedName>
        <fullName evidence="10">Ion-translocating oxidoreductase complex subunit B</fullName>
        <ecNumber evidence="10">7.-.-.-</ecNumber>
    </recommendedName>
    <alternativeName>
        <fullName evidence="10">Rnf electron transport complex subunit B</fullName>
    </alternativeName>
</protein>
<keyword evidence="7 10" id="KW-0408">Iron</keyword>
<feature type="chain" id="PRO_5021244386" description="Ion-translocating oxidoreductase complex subunit B" evidence="12">
    <location>
        <begin position="23"/>
        <end position="175"/>
    </location>
</feature>
<feature type="binding site" evidence="10 11">
    <location>
        <position position="110"/>
    </location>
    <ligand>
        <name>[4Fe-4S] cluster</name>
        <dbReference type="ChEBI" id="CHEBI:49883"/>
        <label>2</label>
    </ligand>
</feature>
<feature type="binding site" evidence="10 11">
    <location>
        <position position="120"/>
    </location>
    <ligand>
        <name>[4Fe-4S] cluster</name>
        <dbReference type="ChEBI" id="CHEBI:49883"/>
        <label>3</label>
    </ligand>
</feature>
<dbReference type="GO" id="GO:0009055">
    <property type="term" value="F:electron transfer activity"/>
    <property type="evidence" value="ECO:0007669"/>
    <property type="project" value="InterPro"/>
</dbReference>
<dbReference type="PANTHER" id="PTHR24960">
    <property type="entry name" value="PHOTOSYSTEM I IRON-SULFUR CENTER-RELATED"/>
    <property type="match status" value="1"/>
</dbReference>
<keyword evidence="1 10" id="KW-0813">Transport</keyword>
<dbReference type="PIRSF" id="PIRSF005784">
    <property type="entry name" value="Elect_transpt_RnfB"/>
    <property type="match status" value="1"/>
</dbReference>
<dbReference type="PANTHER" id="PTHR24960:SF79">
    <property type="entry name" value="PHOTOSYSTEM I IRON-SULFUR CENTER"/>
    <property type="match status" value="1"/>
</dbReference>
<comment type="cofactor">
    <cofactor evidence="10 11">
        <name>[4Fe-4S] cluster</name>
        <dbReference type="ChEBI" id="CHEBI:49883"/>
    </cofactor>
    <text evidence="10 11">Binds 3 [4Fe-4S] clusters.</text>
</comment>
<feature type="binding site" evidence="10 11">
    <location>
        <position position="143"/>
    </location>
    <ligand>
        <name>[4Fe-4S] cluster</name>
        <dbReference type="ChEBI" id="CHEBI:49883"/>
        <label>3</label>
    </ligand>
</feature>
<dbReference type="PROSITE" id="PS00198">
    <property type="entry name" value="4FE4S_FER_1"/>
    <property type="match status" value="2"/>
</dbReference>
<dbReference type="InterPro" id="IPR017900">
    <property type="entry name" value="4Fe4S_Fe_S_CS"/>
</dbReference>
<evidence type="ECO:0000313" key="15">
    <source>
        <dbReference type="EMBL" id="TGD75067.1"/>
    </source>
</evidence>
<keyword evidence="2 10" id="KW-0004">4Fe-4S</keyword>
<dbReference type="InterPro" id="IPR017896">
    <property type="entry name" value="4Fe4S_Fe-S-bd"/>
</dbReference>
<sequence>MFMATLVLTILGFTLGSALAFAAKVFAVAESNPIVEEIEAMLPNSQCGQCGFAGCKPAAEAMADGSADPTCCPPGGRALAERVAELLGIDINTLGESAAPQLASIDESLCTGCTRCYKACPTDAIVGANKQIHAVIKSACTGCGKCLDACPEDCIHLGAETPDLHNWQWPKPMVA</sequence>
<comment type="subcellular location">
    <subcellularLocation>
        <location evidence="10">Cell inner membrane</location>
    </subcellularLocation>
</comment>
<feature type="binding site" evidence="10 11">
    <location>
        <position position="150"/>
    </location>
    <ligand>
        <name>[4Fe-4S] cluster</name>
        <dbReference type="ChEBI" id="CHEBI:49883"/>
        <label>2</label>
    </ligand>
</feature>
<evidence type="ECO:0000256" key="5">
    <source>
        <dbReference type="ARBA" id="ARBA00022967"/>
    </source>
</evidence>
<dbReference type="InterPro" id="IPR007202">
    <property type="entry name" value="4Fe-4S_dom"/>
</dbReference>
<dbReference type="OrthoDB" id="9789936at2"/>
<comment type="function">
    <text evidence="10">Part of a membrane-bound complex that couples electron transfer with translocation of ions across the membrane.</text>
</comment>
<feature type="region of interest" description="Hydrophobic" evidence="10">
    <location>
        <begin position="1"/>
        <end position="23"/>
    </location>
</feature>
<keyword evidence="3 10" id="KW-0479">Metal-binding</keyword>
<keyword evidence="12" id="KW-0732">Signal</keyword>
<dbReference type="GO" id="GO:0022900">
    <property type="term" value="P:electron transport chain"/>
    <property type="evidence" value="ECO:0007669"/>
    <property type="project" value="UniProtKB-UniRule"/>
</dbReference>
<dbReference type="HAMAP" id="MF_00463">
    <property type="entry name" value="RsxB_RnfB"/>
    <property type="match status" value="1"/>
</dbReference>
<feature type="binding site" evidence="10 11">
    <location>
        <position position="72"/>
    </location>
    <ligand>
        <name>[4Fe-4S] cluster</name>
        <dbReference type="ChEBI" id="CHEBI:49883"/>
        <label>1</label>
    </ligand>
</feature>
<keyword evidence="16" id="KW-1185">Reference proteome</keyword>
<keyword evidence="4 10" id="KW-0677">Repeat</keyword>
<feature type="signal peptide" evidence="12">
    <location>
        <begin position="1"/>
        <end position="22"/>
    </location>
</feature>
<evidence type="ECO:0000256" key="8">
    <source>
        <dbReference type="ARBA" id="ARBA00023014"/>
    </source>
</evidence>
<dbReference type="EC" id="7.-.-.-" evidence="10"/>
<dbReference type="GO" id="GO:0046872">
    <property type="term" value="F:metal ion binding"/>
    <property type="evidence" value="ECO:0007669"/>
    <property type="project" value="UniProtKB-KW"/>
</dbReference>
<evidence type="ECO:0000259" key="13">
    <source>
        <dbReference type="PROSITE" id="PS51379"/>
    </source>
</evidence>
<dbReference type="AlphaFoldDB" id="A0A4Z0M6Q0"/>
<evidence type="ECO:0000256" key="12">
    <source>
        <dbReference type="SAM" id="SignalP"/>
    </source>
</evidence>
<evidence type="ECO:0000313" key="16">
    <source>
        <dbReference type="Proteomes" id="UP000298050"/>
    </source>
</evidence>
<dbReference type="Pfam" id="PF14697">
    <property type="entry name" value="Fer4_21"/>
    <property type="match status" value="1"/>
</dbReference>
<evidence type="ECO:0000256" key="2">
    <source>
        <dbReference type="ARBA" id="ARBA00022485"/>
    </source>
</evidence>
<dbReference type="PROSITE" id="PS51656">
    <property type="entry name" value="4FE4S"/>
    <property type="match status" value="1"/>
</dbReference>
<feature type="binding site" evidence="10 11">
    <location>
        <position position="116"/>
    </location>
    <ligand>
        <name>[4Fe-4S] cluster</name>
        <dbReference type="ChEBI" id="CHEBI:49883"/>
        <label>2</label>
    </ligand>
</feature>
<evidence type="ECO:0000256" key="9">
    <source>
        <dbReference type="ARBA" id="ARBA00023136"/>
    </source>
</evidence>
<evidence type="ECO:0000259" key="14">
    <source>
        <dbReference type="PROSITE" id="PS51656"/>
    </source>
</evidence>
<comment type="similarity">
    <text evidence="10">Belongs to the 4Fe4S bacterial-type ferredoxin family. RnfB subfamily.</text>
</comment>
<dbReference type="Pfam" id="PF04060">
    <property type="entry name" value="FeS"/>
    <property type="match status" value="1"/>
</dbReference>
<evidence type="ECO:0000256" key="11">
    <source>
        <dbReference type="PIRSR" id="PIRSR005784-1"/>
    </source>
</evidence>
<dbReference type="SUPFAM" id="SSF54862">
    <property type="entry name" value="4Fe-4S ferredoxins"/>
    <property type="match status" value="1"/>
</dbReference>
<dbReference type="EMBL" id="SRLE01000004">
    <property type="protein sequence ID" value="TGD75067.1"/>
    <property type="molecule type" value="Genomic_DNA"/>
</dbReference>
<keyword evidence="10" id="KW-1003">Cell membrane</keyword>
<comment type="subunit">
    <text evidence="10">The complex is composed of six subunits: RnfA, RnfB, RnfC, RnfD, RnfE and RnfG.</text>
</comment>
<dbReference type="Gene3D" id="1.10.15.40">
    <property type="entry name" value="Electron transport complex subunit B, putative Fe-S cluster"/>
    <property type="match status" value="1"/>
</dbReference>
<dbReference type="GO" id="GO:0005886">
    <property type="term" value="C:plasma membrane"/>
    <property type="evidence" value="ECO:0007669"/>
    <property type="project" value="UniProtKB-SubCell"/>
</dbReference>
<dbReference type="InterPro" id="IPR010207">
    <property type="entry name" value="Elect_transpt_cplx_RnfB/RsxB"/>
</dbReference>
<dbReference type="Gene3D" id="3.30.70.20">
    <property type="match status" value="1"/>
</dbReference>
<dbReference type="InterPro" id="IPR016463">
    <property type="entry name" value="RnfB/RsxB_Proteobac"/>
</dbReference>
<name>A0A4Z0M6Q0_9GAMM</name>
<gene>
    <name evidence="10" type="primary">rnfB</name>
    <name evidence="15" type="ORF">E4634_03385</name>
</gene>
<organism evidence="15 16">
    <name type="scientific">Mangrovimicrobium sediminis</name>
    <dbReference type="NCBI Taxonomy" id="2562682"/>
    <lineage>
        <taxon>Bacteria</taxon>
        <taxon>Pseudomonadati</taxon>
        <taxon>Pseudomonadota</taxon>
        <taxon>Gammaproteobacteria</taxon>
        <taxon>Cellvibrionales</taxon>
        <taxon>Halieaceae</taxon>
        <taxon>Mangrovimicrobium</taxon>
    </lineage>
</organism>
<evidence type="ECO:0000256" key="1">
    <source>
        <dbReference type="ARBA" id="ARBA00022448"/>
    </source>
</evidence>
<proteinExistence type="inferred from homology"/>
<dbReference type="Proteomes" id="UP000298050">
    <property type="component" value="Unassembled WGS sequence"/>
</dbReference>